<evidence type="ECO:0000313" key="4">
    <source>
        <dbReference type="Proteomes" id="UP000636888"/>
    </source>
</evidence>
<accession>A0A8J7LTR8</accession>
<dbReference type="PANTHER" id="PTHR33677:SF3">
    <property type="entry name" value="COPPER-SENSING TRANSCRIPTIONAL REPRESSOR RICR"/>
    <property type="match status" value="1"/>
</dbReference>
<dbReference type="RefSeq" id="WP_199382567.1">
    <property type="nucleotide sequence ID" value="NZ_JAEMHM010000002.1"/>
</dbReference>
<reference evidence="3" key="1">
    <citation type="submission" date="2020-12" db="EMBL/GenBank/DDBJ databases">
        <title>Geomonas sp. Red875, isolated from river sediment.</title>
        <authorList>
            <person name="Xu Z."/>
            <person name="Zhang Z."/>
            <person name="Masuda Y."/>
            <person name="Itoh H."/>
            <person name="Senoo K."/>
        </authorList>
    </citation>
    <scope>NUCLEOTIDE SEQUENCE</scope>
    <source>
        <strain evidence="3">Red875</strain>
    </source>
</reference>
<dbReference type="Proteomes" id="UP000636888">
    <property type="component" value="Unassembled WGS sequence"/>
</dbReference>
<dbReference type="CDD" id="cd10152">
    <property type="entry name" value="SaCsoR-like_DUF156"/>
    <property type="match status" value="1"/>
</dbReference>
<dbReference type="GO" id="GO:0045892">
    <property type="term" value="P:negative regulation of DNA-templated transcription"/>
    <property type="evidence" value="ECO:0007669"/>
    <property type="project" value="UniProtKB-ARBA"/>
</dbReference>
<evidence type="ECO:0000313" key="3">
    <source>
        <dbReference type="EMBL" id="MBJ6723734.1"/>
    </source>
</evidence>
<dbReference type="Gene3D" id="1.20.58.1000">
    <property type="entry name" value="Metal-sensitive repressor, helix protomer"/>
    <property type="match status" value="1"/>
</dbReference>
<dbReference type="EMBL" id="JAEMHM010000002">
    <property type="protein sequence ID" value="MBJ6723734.1"/>
    <property type="molecule type" value="Genomic_DNA"/>
</dbReference>
<proteinExistence type="inferred from homology"/>
<comment type="similarity">
    <text evidence="1">Belongs to the FrmR/RcnR family.</text>
</comment>
<evidence type="ECO:0000256" key="2">
    <source>
        <dbReference type="SAM" id="MobiDB-lite"/>
    </source>
</evidence>
<dbReference type="GO" id="GO:0046872">
    <property type="term" value="F:metal ion binding"/>
    <property type="evidence" value="ECO:0007669"/>
    <property type="project" value="InterPro"/>
</dbReference>
<dbReference type="GO" id="GO:0003677">
    <property type="term" value="F:DNA binding"/>
    <property type="evidence" value="ECO:0007669"/>
    <property type="project" value="InterPro"/>
</dbReference>
<dbReference type="PANTHER" id="PTHR33677">
    <property type="entry name" value="TRANSCRIPTIONAL REPRESSOR FRMR-RELATED"/>
    <property type="match status" value="1"/>
</dbReference>
<dbReference type="AlphaFoldDB" id="A0A8J7LTR8"/>
<dbReference type="Pfam" id="PF02583">
    <property type="entry name" value="Trns_repr_metal"/>
    <property type="match status" value="1"/>
</dbReference>
<feature type="region of interest" description="Disordered" evidence="2">
    <location>
        <begin position="1"/>
        <end position="25"/>
    </location>
</feature>
<feature type="compositionally biased region" description="Basic and acidic residues" evidence="2">
    <location>
        <begin position="15"/>
        <end position="25"/>
    </location>
</feature>
<evidence type="ECO:0000256" key="1">
    <source>
        <dbReference type="ARBA" id="ARBA00005260"/>
    </source>
</evidence>
<keyword evidence="4" id="KW-1185">Reference proteome</keyword>
<protein>
    <submittedName>
        <fullName evidence="3">Metal-sensitive transcriptional regulator</fullName>
    </submittedName>
</protein>
<gene>
    <name evidence="3" type="ORF">JFN93_03330</name>
</gene>
<comment type="caution">
    <text evidence="3">The sequence shown here is derived from an EMBL/GenBank/DDBJ whole genome shotgun (WGS) entry which is preliminary data.</text>
</comment>
<dbReference type="InterPro" id="IPR003735">
    <property type="entry name" value="Metal_Tscrpt_repr"/>
</dbReference>
<name>A0A8J7LTR8_9BACT</name>
<dbReference type="InterPro" id="IPR038390">
    <property type="entry name" value="Metal_Tscrpt_repr_sf"/>
</dbReference>
<organism evidence="3 4">
    <name type="scientific">Geomesophilobacter sediminis</name>
    <dbReference type="NCBI Taxonomy" id="2798584"/>
    <lineage>
        <taxon>Bacteria</taxon>
        <taxon>Pseudomonadati</taxon>
        <taxon>Thermodesulfobacteriota</taxon>
        <taxon>Desulfuromonadia</taxon>
        <taxon>Geobacterales</taxon>
        <taxon>Geobacteraceae</taxon>
        <taxon>Geomesophilobacter</taxon>
    </lineage>
</organism>
<sequence>MSKDDSCPTCGSKSEGVRKSNHDEKTVRDLVNRMNRIEGQVRGIKGMIERQVYCDDILHQVASVESALHGVAKLLLEKHMKSCVTEQLKSGGDQVVDEVITTIFKLIK</sequence>